<accession>A0AAV2PJX8</accession>
<comment type="caution">
    <text evidence="1">The sequence shown here is derived from an EMBL/GenBank/DDBJ whole genome shotgun (WGS) entry which is preliminary data.</text>
</comment>
<dbReference type="Proteomes" id="UP001497623">
    <property type="component" value="Unassembled WGS sequence"/>
</dbReference>
<organism evidence="1 2">
    <name type="scientific">Meganyctiphanes norvegica</name>
    <name type="common">Northern krill</name>
    <name type="synonym">Thysanopoda norvegica</name>
    <dbReference type="NCBI Taxonomy" id="48144"/>
    <lineage>
        <taxon>Eukaryota</taxon>
        <taxon>Metazoa</taxon>
        <taxon>Ecdysozoa</taxon>
        <taxon>Arthropoda</taxon>
        <taxon>Crustacea</taxon>
        <taxon>Multicrustacea</taxon>
        <taxon>Malacostraca</taxon>
        <taxon>Eumalacostraca</taxon>
        <taxon>Eucarida</taxon>
        <taxon>Euphausiacea</taxon>
        <taxon>Euphausiidae</taxon>
        <taxon>Meganyctiphanes</taxon>
    </lineage>
</organism>
<sequence length="349" mass="40409">MQAANQQKPSHKRKINIVNWQRYQRSMAKKACNSGKQYVSQFTGKTVPAKKIGNPCTCMKRCFATVGEESITAIHTKFWESGDNNIQTAFIQKHVIEKPVVRIYTGDELRKRKIMREYWLKVSDNLVEVCKEAFVSILGISLSRVDKAMNKVRASGVLIPDMRGRTMYYPQVSQDKLQLAKDHIDSFPTVTSHYSNSISPTVRYLKVSVKSRAHMYRLYQKWLHTYHPSTEPITQHCYEDLITSEFPNLKLSKPRSDTLKKCDRLNIQLKDGVKVKAEPGEIFSHEDKEDSSVNEETVVCQHVQMVKEEIEIKEEQRFFQPEEIIVKDEIEIFEEPMIHSKIPSRIGGQ</sequence>
<proteinExistence type="predicted"/>
<evidence type="ECO:0000313" key="2">
    <source>
        <dbReference type="Proteomes" id="UP001497623"/>
    </source>
</evidence>
<dbReference type="AlphaFoldDB" id="A0AAV2PJX8"/>
<protein>
    <submittedName>
        <fullName evidence="1">Uncharacterized protein</fullName>
    </submittedName>
</protein>
<feature type="non-terminal residue" evidence="1">
    <location>
        <position position="349"/>
    </location>
</feature>
<name>A0AAV2PJX8_MEGNR</name>
<dbReference type="PANTHER" id="PTHR10773">
    <property type="entry name" value="DNA-DIRECTED RNA POLYMERASES I, II, AND III SUBUNIT RPABC2"/>
    <property type="match status" value="1"/>
</dbReference>
<gene>
    <name evidence="1" type="ORF">MNOR_LOCUS678</name>
</gene>
<reference evidence="1 2" key="1">
    <citation type="submission" date="2024-05" db="EMBL/GenBank/DDBJ databases">
        <authorList>
            <person name="Wallberg A."/>
        </authorList>
    </citation>
    <scope>NUCLEOTIDE SEQUENCE [LARGE SCALE GENOMIC DNA]</scope>
</reference>
<dbReference type="PANTHER" id="PTHR10773:SF19">
    <property type="match status" value="1"/>
</dbReference>
<keyword evidence="2" id="KW-1185">Reference proteome</keyword>
<dbReference type="EMBL" id="CAXKWB010000159">
    <property type="protein sequence ID" value="CAL4059556.1"/>
    <property type="molecule type" value="Genomic_DNA"/>
</dbReference>
<evidence type="ECO:0000313" key="1">
    <source>
        <dbReference type="EMBL" id="CAL4059556.1"/>
    </source>
</evidence>